<keyword evidence="2" id="KW-0732">Signal</keyword>
<feature type="region of interest" description="Disordered" evidence="1">
    <location>
        <begin position="27"/>
        <end position="48"/>
    </location>
</feature>
<dbReference type="InterPro" id="IPR013766">
    <property type="entry name" value="Thioredoxin_domain"/>
</dbReference>
<dbReference type="PROSITE" id="PS51352">
    <property type="entry name" value="THIOREDOXIN_2"/>
    <property type="match status" value="1"/>
</dbReference>
<dbReference type="Proteomes" id="UP000007486">
    <property type="component" value="Chromosome"/>
</dbReference>
<dbReference type="EMBL" id="CP002530">
    <property type="protein sequence ID" value="ADY36881.1"/>
    <property type="molecule type" value="Genomic_DNA"/>
</dbReference>
<evidence type="ECO:0000256" key="1">
    <source>
        <dbReference type="SAM" id="MobiDB-lite"/>
    </source>
</evidence>
<dbReference type="HOGENOM" id="CLU_072057_0_0_10"/>
<dbReference type="Pfam" id="PF13098">
    <property type="entry name" value="Thioredoxin_2"/>
    <property type="match status" value="1"/>
</dbReference>
<name>F0R6J3_PHOSB</name>
<keyword evidence="5" id="KW-1185">Reference proteome</keyword>
<dbReference type="AlphaFoldDB" id="F0R6J3"/>
<dbReference type="STRING" id="667015.Bacsa_2333"/>
<accession>F0R6J3</accession>
<dbReference type="eggNOG" id="COG0526">
    <property type="taxonomic scope" value="Bacteria"/>
</dbReference>
<dbReference type="Pfam" id="PF17127">
    <property type="entry name" value="DUF5106"/>
    <property type="match status" value="1"/>
</dbReference>
<protein>
    <recommendedName>
        <fullName evidence="3">Thioredoxin domain-containing protein</fullName>
    </recommendedName>
</protein>
<organism evidence="4 5">
    <name type="scientific">Phocaeicola salanitronis (strain DSM 18170 / JCM 13657 / CCUG 60908 / BL78)</name>
    <name type="common">Bacteroides salanitronis</name>
    <dbReference type="NCBI Taxonomy" id="667015"/>
    <lineage>
        <taxon>Bacteria</taxon>
        <taxon>Pseudomonadati</taxon>
        <taxon>Bacteroidota</taxon>
        <taxon>Bacteroidia</taxon>
        <taxon>Bacteroidales</taxon>
        <taxon>Bacteroidaceae</taxon>
        <taxon>Phocaeicola</taxon>
    </lineage>
</organism>
<dbReference type="OrthoDB" id="9805634at2"/>
<dbReference type="InterPro" id="IPR012336">
    <property type="entry name" value="Thioredoxin-like_fold"/>
</dbReference>
<evidence type="ECO:0000259" key="3">
    <source>
        <dbReference type="PROSITE" id="PS51352"/>
    </source>
</evidence>
<dbReference type="KEGG" id="bsa:Bacsa_2333"/>
<gene>
    <name evidence="4" type="ordered locus">Bacsa_2333</name>
</gene>
<sequence length="318" mass="35502">MKKILLYALMIAGIGCLASCKSGGKPSADAGTNKEASPAPAEAQFPFPDIPTVLTEPDERKDFLIAHYWDNFNFSDTTLLQNRNITEQGFVNHISLLADGQTPEDKIEESIGNLCTHMEKQEPARKVFMQLFDDYLYNPNSPLYNEPLYIIYLKRMLQSPALDESRKSSLDFKLKLASRNLPGAKASDFTYYLPNGQARTLQETNVKNNRLLLVFYDPECPGCHEIMQEMIHDTALADAVGTGQLTVLAIYTEGNPEAWENDLSSIPSGWLAGTDREAIKLGALYDLKAMPSLYLLDGEKRVLLKDAPYSRIRAELGL</sequence>
<feature type="domain" description="Thioredoxin" evidence="3">
    <location>
        <begin position="180"/>
        <end position="318"/>
    </location>
</feature>
<proteinExistence type="predicted"/>
<feature type="chain" id="PRO_5003259064" description="Thioredoxin domain-containing protein" evidence="2">
    <location>
        <begin position="19"/>
        <end position="318"/>
    </location>
</feature>
<dbReference type="SUPFAM" id="SSF52833">
    <property type="entry name" value="Thioredoxin-like"/>
    <property type="match status" value="1"/>
</dbReference>
<evidence type="ECO:0000313" key="4">
    <source>
        <dbReference type="EMBL" id="ADY36881.1"/>
    </source>
</evidence>
<feature type="signal peptide" evidence="2">
    <location>
        <begin position="1"/>
        <end position="18"/>
    </location>
</feature>
<evidence type="ECO:0000313" key="5">
    <source>
        <dbReference type="Proteomes" id="UP000007486"/>
    </source>
</evidence>
<evidence type="ECO:0000256" key="2">
    <source>
        <dbReference type="SAM" id="SignalP"/>
    </source>
</evidence>
<dbReference type="RefSeq" id="WP_013618308.1">
    <property type="nucleotide sequence ID" value="NC_015164.1"/>
</dbReference>
<dbReference type="PROSITE" id="PS51257">
    <property type="entry name" value="PROKAR_LIPOPROTEIN"/>
    <property type="match status" value="1"/>
</dbReference>
<dbReference type="InterPro" id="IPR036249">
    <property type="entry name" value="Thioredoxin-like_sf"/>
</dbReference>
<reference evidence="4 5" key="1">
    <citation type="journal article" date="2011" name="Stand. Genomic Sci.">
        <title>Complete genome sequence of Bacteroides salanitronis type strain (BL78).</title>
        <authorList>
            <person name="Gronow S."/>
            <person name="Held B."/>
            <person name="Lucas S."/>
            <person name="Lapidus A."/>
            <person name="Del Rio T.G."/>
            <person name="Nolan M."/>
            <person name="Tice H."/>
            <person name="Deshpande S."/>
            <person name="Cheng J.F."/>
            <person name="Pitluck S."/>
            <person name="Liolios K."/>
            <person name="Pagani I."/>
            <person name="Ivanova N."/>
            <person name="Mavromatis K."/>
            <person name="Pati A."/>
            <person name="Tapia R."/>
            <person name="Han C."/>
            <person name="Goodwin L."/>
            <person name="Chen A."/>
            <person name="Palaniappan K."/>
            <person name="Land M."/>
            <person name="Hauser L."/>
            <person name="Chang Y.J."/>
            <person name="Jeffries C.D."/>
            <person name="Brambilla E.M."/>
            <person name="Rohde M."/>
            <person name="Goker M."/>
            <person name="Detter J.C."/>
            <person name="Woyke T."/>
            <person name="Bristow J."/>
            <person name="Markowitz V."/>
            <person name="Hugenholtz P."/>
            <person name="Kyrpides N.C."/>
            <person name="Klenk H.P."/>
            <person name="Eisen J.A."/>
        </authorList>
    </citation>
    <scope>NUCLEOTIDE SEQUENCE [LARGE SCALE GENOMIC DNA]</scope>
    <source>
        <strain evidence="4 5">DSM 18170</strain>
    </source>
</reference>
<dbReference type="InterPro" id="IPR033395">
    <property type="entry name" value="DUF5106"/>
</dbReference>
<dbReference type="Gene3D" id="3.40.30.10">
    <property type="entry name" value="Glutaredoxin"/>
    <property type="match status" value="1"/>
</dbReference>